<dbReference type="EMBL" id="JAXIOK010000024">
    <property type="protein sequence ID" value="KAK4740671.1"/>
    <property type="molecule type" value="Genomic_DNA"/>
</dbReference>
<sequence length="147" mass="16323">MYRSSSWGRVPDDDYSHAPPPMASTMLRMASYHSSEQPPSYGPVSEPSRKEKPRTKFSENAVHIIPFVLLLCGAILWFFSNPDIDVGARKNDSIAARIEGMTIEGDMDSIDIDGTQAGLLPFLELRDGDSPKRTKKHGSKVSRKSQN</sequence>
<gene>
    <name evidence="3" type="ORF">SAY87_024259</name>
</gene>
<dbReference type="AlphaFoldDB" id="A0AAN7GCH8"/>
<feature type="compositionally biased region" description="Basic residues" evidence="1">
    <location>
        <begin position="133"/>
        <end position="147"/>
    </location>
</feature>
<protein>
    <recommendedName>
        <fullName evidence="5">Transmembrane protein</fullName>
    </recommendedName>
</protein>
<organism evidence="3 4">
    <name type="scientific">Trapa incisa</name>
    <dbReference type="NCBI Taxonomy" id="236973"/>
    <lineage>
        <taxon>Eukaryota</taxon>
        <taxon>Viridiplantae</taxon>
        <taxon>Streptophyta</taxon>
        <taxon>Embryophyta</taxon>
        <taxon>Tracheophyta</taxon>
        <taxon>Spermatophyta</taxon>
        <taxon>Magnoliopsida</taxon>
        <taxon>eudicotyledons</taxon>
        <taxon>Gunneridae</taxon>
        <taxon>Pentapetalae</taxon>
        <taxon>rosids</taxon>
        <taxon>malvids</taxon>
        <taxon>Myrtales</taxon>
        <taxon>Lythraceae</taxon>
        <taxon>Trapa</taxon>
    </lineage>
</organism>
<feature type="region of interest" description="Disordered" evidence="1">
    <location>
        <begin position="1"/>
        <end position="55"/>
    </location>
</feature>
<keyword evidence="2" id="KW-0812">Transmembrane</keyword>
<comment type="caution">
    <text evidence="3">The sequence shown here is derived from an EMBL/GenBank/DDBJ whole genome shotgun (WGS) entry which is preliminary data.</text>
</comment>
<evidence type="ECO:0000256" key="2">
    <source>
        <dbReference type="SAM" id="Phobius"/>
    </source>
</evidence>
<accession>A0AAN7GCH8</accession>
<name>A0AAN7GCH8_9MYRT</name>
<feature type="region of interest" description="Disordered" evidence="1">
    <location>
        <begin position="125"/>
        <end position="147"/>
    </location>
</feature>
<keyword evidence="2" id="KW-0472">Membrane</keyword>
<feature type="transmembrane region" description="Helical" evidence="2">
    <location>
        <begin position="60"/>
        <end position="79"/>
    </location>
</feature>
<evidence type="ECO:0000256" key="1">
    <source>
        <dbReference type="SAM" id="MobiDB-lite"/>
    </source>
</evidence>
<dbReference type="PANTHER" id="PTHR34189">
    <property type="entry name" value="TRANSMEMBRANE PROTEIN"/>
    <property type="match status" value="1"/>
</dbReference>
<dbReference type="Proteomes" id="UP001345219">
    <property type="component" value="Chromosome 19"/>
</dbReference>
<evidence type="ECO:0000313" key="3">
    <source>
        <dbReference type="EMBL" id="KAK4740671.1"/>
    </source>
</evidence>
<keyword evidence="4" id="KW-1185">Reference proteome</keyword>
<keyword evidence="2" id="KW-1133">Transmembrane helix</keyword>
<proteinExistence type="predicted"/>
<reference evidence="3 4" key="1">
    <citation type="journal article" date="2023" name="Hortic Res">
        <title>Pangenome of water caltrop reveals structural variations and asymmetric subgenome divergence after allopolyploidization.</title>
        <authorList>
            <person name="Zhang X."/>
            <person name="Chen Y."/>
            <person name="Wang L."/>
            <person name="Yuan Y."/>
            <person name="Fang M."/>
            <person name="Shi L."/>
            <person name="Lu R."/>
            <person name="Comes H.P."/>
            <person name="Ma Y."/>
            <person name="Chen Y."/>
            <person name="Huang G."/>
            <person name="Zhou Y."/>
            <person name="Zheng Z."/>
            <person name="Qiu Y."/>
        </authorList>
    </citation>
    <scope>NUCLEOTIDE SEQUENCE [LARGE SCALE GENOMIC DNA]</scope>
    <source>
        <tissue evidence="3">Roots</tissue>
    </source>
</reference>
<evidence type="ECO:0000313" key="4">
    <source>
        <dbReference type="Proteomes" id="UP001345219"/>
    </source>
</evidence>
<evidence type="ECO:0008006" key="5">
    <source>
        <dbReference type="Google" id="ProtNLM"/>
    </source>
</evidence>
<dbReference type="PANTHER" id="PTHR34189:SF4">
    <property type="entry name" value="TRANSMEMBRANE PROTEIN"/>
    <property type="match status" value="1"/>
</dbReference>